<organism evidence="3 4">
    <name type="scientific">Mycoplasmoides gallisepticum</name>
    <name type="common">Mycoplasma gallisepticum</name>
    <dbReference type="NCBI Taxonomy" id="2096"/>
    <lineage>
        <taxon>Bacteria</taxon>
        <taxon>Bacillati</taxon>
        <taxon>Mycoplasmatota</taxon>
        <taxon>Mycoplasmoidales</taxon>
        <taxon>Mycoplasmoidaceae</taxon>
        <taxon>Mycoplasmoides</taxon>
    </lineage>
</organism>
<sequence length="80" mass="8668">MIGGNANRSTGVLSNLRTSPDVNGDRRTFTIYVNAPMNGEYSISGSYLTNNDRNLVLSTSNTESSSNHTVTVTVKGKNNW</sequence>
<evidence type="ECO:0000313" key="3">
    <source>
        <dbReference type="EMBL" id="SYV94148.1"/>
    </source>
</evidence>
<name>A0A3B0PAH3_MYCGL</name>
<evidence type="ECO:0000313" key="4">
    <source>
        <dbReference type="Proteomes" id="UP000260136"/>
    </source>
</evidence>
<feature type="non-terminal residue" evidence="3">
    <location>
        <position position="80"/>
    </location>
</feature>
<dbReference type="Proteomes" id="UP000260136">
    <property type="component" value="Chromosome"/>
</dbReference>
<feature type="domain" description="Haemagglutinin Mycoplasma" evidence="2">
    <location>
        <begin position="2"/>
        <end position="80"/>
    </location>
</feature>
<feature type="region of interest" description="Disordered" evidence="1">
    <location>
        <begin position="59"/>
        <end position="80"/>
    </location>
</feature>
<reference evidence="4" key="1">
    <citation type="submission" date="2018-06" db="EMBL/GenBank/DDBJ databases">
        <authorList>
            <consortium name="Pathogen Informatics"/>
        </authorList>
    </citation>
    <scope>NUCLEOTIDE SEQUENCE [LARGE SCALE GENOMIC DNA]</scope>
    <source>
        <strain evidence="4">NCTC10115</strain>
    </source>
</reference>
<evidence type="ECO:0000256" key="1">
    <source>
        <dbReference type="SAM" id="MobiDB-lite"/>
    </source>
</evidence>
<dbReference type="EMBL" id="LS991952">
    <property type="protein sequence ID" value="SYV94148.1"/>
    <property type="molecule type" value="Genomic_DNA"/>
</dbReference>
<proteinExistence type="predicted"/>
<dbReference type="AlphaFoldDB" id="A0A3B0PAH3"/>
<dbReference type="Pfam" id="PF05692">
    <property type="entry name" value="Myco_haema"/>
    <property type="match status" value="1"/>
</dbReference>
<evidence type="ECO:0000259" key="2">
    <source>
        <dbReference type="Pfam" id="PF05692"/>
    </source>
</evidence>
<accession>A0A3B0PAH3</accession>
<gene>
    <name evidence="3" type="ORF">NCTC10115_00460</name>
</gene>
<feature type="region of interest" description="Disordered" evidence="1">
    <location>
        <begin position="1"/>
        <end position="20"/>
    </location>
</feature>
<protein>
    <submittedName>
        <fullName evidence="3">Mycoplasma haemagglutinin</fullName>
    </submittedName>
</protein>
<feature type="compositionally biased region" description="Low complexity" evidence="1">
    <location>
        <begin position="59"/>
        <end position="74"/>
    </location>
</feature>
<dbReference type="InterPro" id="IPR008692">
    <property type="entry name" value="Hemogglutn_Mycoplasma"/>
</dbReference>